<keyword evidence="1 6" id="KW-0699">rRNA-binding</keyword>
<dbReference type="GO" id="GO:1990904">
    <property type="term" value="C:ribonucleoprotein complex"/>
    <property type="evidence" value="ECO:0007669"/>
    <property type="project" value="UniProtKB-KW"/>
</dbReference>
<organism evidence="8 9">
    <name type="scientific">Candidatus Falkowbacteria bacterium RIFCSPHIGHO2_02_FULL_42_9</name>
    <dbReference type="NCBI Taxonomy" id="1797986"/>
    <lineage>
        <taxon>Bacteria</taxon>
        <taxon>Candidatus Falkowiibacteriota</taxon>
    </lineage>
</organism>
<dbReference type="Gene3D" id="1.20.58.110">
    <property type="entry name" value="Ribosomal protein S20"/>
    <property type="match status" value="1"/>
</dbReference>
<dbReference type="InterPro" id="IPR036510">
    <property type="entry name" value="Ribosomal_bS20_sf"/>
</dbReference>
<dbReference type="Proteomes" id="UP000176877">
    <property type="component" value="Unassembled WGS sequence"/>
</dbReference>
<name>A0A1F5S7C4_9BACT</name>
<feature type="region of interest" description="Disordered" evidence="7">
    <location>
        <begin position="67"/>
        <end position="89"/>
    </location>
</feature>
<sequence>MPNSKSAAKNLRKSIKHRKNNAKMESNLQDLIKRSRKLIEAKDDRAKDLVAKILTAIDKAAKQGLIKKNTRDRKKSRLQKKFNQVFKKT</sequence>
<dbReference type="HAMAP" id="MF_00500">
    <property type="entry name" value="Ribosomal_bS20"/>
    <property type="match status" value="1"/>
</dbReference>
<comment type="caution">
    <text evidence="8">The sequence shown here is derived from an EMBL/GenBank/DDBJ whole genome shotgun (WGS) entry which is preliminary data.</text>
</comment>
<proteinExistence type="inferred from homology"/>
<evidence type="ECO:0000256" key="1">
    <source>
        <dbReference type="ARBA" id="ARBA00022730"/>
    </source>
</evidence>
<keyword evidence="3 6" id="KW-0689">Ribosomal protein</keyword>
<reference evidence="8 9" key="1">
    <citation type="journal article" date="2016" name="Nat. Commun.">
        <title>Thousands of microbial genomes shed light on interconnected biogeochemical processes in an aquifer system.</title>
        <authorList>
            <person name="Anantharaman K."/>
            <person name="Brown C.T."/>
            <person name="Hug L.A."/>
            <person name="Sharon I."/>
            <person name="Castelle C.J."/>
            <person name="Probst A.J."/>
            <person name="Thomas B.C."/>
            <person name="Singh A."/>
            <person name="Wilkins M.J."/>
            <person name="Karaoz U."/>
            <person name="Brodie E.L."/>
            <person name="Williams K.H."/>
            <person name="Hubbard S.S."/>
            <person name="Banfield J.F."/>
        </authorList>
    </citation>
    <scope>NUCLEOTIDE SEQUENCE [LARGE SCALE GENOMIC DNA]</scope>
</reference>
<evidence type="ECO:0000256" key="4">
    <source>
        <dbReference type="ARBA" id="ARBA00023274"/>
    </source>
</evidence>
<dbReference type="Pfam" id="PF01649">
    <property type="entry name" value="Ribosomal_S20p"/>
    <property type="match status" value="1"/>
</dbReference>
<feature type="region of interest" description="Disordered" evidence="7">
    <location>
        <begin position="1"/>
        <end position="26"/>
    </location>
</feature>
<accession>A0A1F5S7C4</accession>
<evidence type="ECO:0000256" key="5">
    <source>
        <dbReference type="ARBA" id="ARBA00035136"/>
    </source>
</evidence>
<dbReference type="GO" id="GO:0005840">
    <property type="term" value="C:ribosome"/>
    <property type="evidence" value="ECO:0007669"/>
    <property type="project" value="UniProtKB-KW"/>
</dbReference>
<dbReference type="SUPFAM" id="SSF46992">
    <property type="entry name" value="Ribosomal protein S20"/>
    <property type="match status" value="1"/>
</dbReference>
<dbReference type="NCBIfam" id="TIGR00029">
    <property type="entry name" value="S20"/>
    <property type="match status" value="1"/>
</dbReference>
<feature type="compositionally biased region" description="Basic residues" evidence="7">
    <location>
        <begin position="68"/>
        <end position="80"/>
    </location>
</feature>
<dbReference type="GO" id="GO:0003735">
    <property type="term" value="F:structural constituent of ribosome"/>
    <property type="evidence" value="ECO:0007669"/>
    <property type="project" value="InterPro"/>
</dbReference>
<evidence type="ECO:0000313" key="8">
    <source>
        <dbReference type="EMBL" id="OGF22610.1"/>
    </source>
</evidence>
<keyword evidence="2 6" id="KW-0694">RNA-binding</keyword>
<feature type="compositionally biased region" description="Basic residues" evidence="7">
    <location>
        <begin position="10"/>
        <end position="21"/>
    </location>
</feature>
<dbReference type="GO" id="GO:0019843">
    <property type="term" value="F:rRNA binding"/>
    <property type="evidence" value="ECO:0007669"/>
    <property type="project" value="UniProtKB-UniRule"/>
</dbReference>
<protein>
    <recommendedName>
        <fullName evidence="5 6">Small ribosomal subunit protein bS20</fullName>
    </recommendedName>
</protein>
<gene>
    <name evidence="6" type="primary">rpsT</name>
    <name evidence="8" type="ORF">A3D45_03090</name>
</gene>
<dbReference type="GO" id="GO:0006412">
    <property type="term" value="P:translation"/>
    <property type="evidence" value="ECO:0007669"/>
    <property type="project" value="UniProtKB-UniRule"/>
</dbReference>
<evidence type="ECO:0000313" key="9">
    <source>
        <dbReference type="Proteomes" id="UP000176877"/>
    </source>
</evidence>
<evidence type="ECO:0000256" key="2">
    <source>
        <dbReference type="ARBA" id="ARBA00022884"/>
    </source>
</evidence>
<comment type="function">
    <text evidence="6">Binds directly to 16S ribosomal RNA.</text>
</comment>
<dbReference type="AlphaFoldDB" id="A0A1F5S7C4"/>
<dbReference type="EMBL" id="MFFT01000043">
    <property type="protein sequence ID" value="OGF22610.1"/>
    <property type="molecule type" value="Genomic_DNA"/>
</dbReference>
<comment type="similarity">
    <text evidence="6">Belongs to the bacterial ribosomal protein bS20 family.</text>
</comment>
<evidence type="ECO:0000256" key="6">
    <source>
        <dbReference type="HAMAP-Rule" id="MF_00500"/>
    </source>
</evidence>
<keyword evidence="4 6" id="KW-0687">Ribonucleoprotein</keyword>
<evidence type="ECO:0000256" key="7">
    <source>
        <dbReference type="SAM" id="MobiDB-lite"/>
    </source>
</evidence>
<dbReference type="InterPro" id="IPR002583">
    <property type="entry name" value="Ribosomal_bS20"/>
</dbReference>
<evidence type="ECO:0000256" key="3">
    <source>
        <dbReference type="ARBA" id="ARBA00022980"/>
    </source>
</evidence>